<proteinExistence type="predicted"/>
<accession>A0A5S3N3P5</accession>
<sequence>MFWKKKNKSPITIEDEEWLNSDLGWLKDVLSEPHFLEIKTVTPTKEFYNIEFTGIEKDAQFVLNRTKELMCVKNDKIKLEFFDDSPVQMDDGSILTTPADINGSWESAAGLYEKKENNTTIYIERQQLKNPISLIATVAHELSHVILLGKKIIEENDEYLTDLMAITYGFGIFLGNSRFSFSQFSKGAMLGWQSSSQGYLPEQIIAFSMAWLSIKRNENTDYKQFLNKTMLKYFNQSYKYLSSDN</sequence>
<keyword evidence="2" id="KW-1185">Reference proteome</keyword>
<dbReference type="RefSeq" id="WP_138535801.1">
    <property type="nucleotide sequence ID" value="NZ_VANR01000004.1"/>
</dbReference>
<dbReference type="AlphaFoldDB" id="A0A5S3N3P5"/>
<protein>
    <submittedName>
        <fullName evidence="1">Uncharacterized protein</fullName>
    </submittedName>
</protein>
<evidence type="ECO:0000313" key="2">
    <source>
        <dbReference type="Proteomes" id="UP000307140"/>
    </source>
</evidence>
<dbReference type="Proteomes" id="UP000307140">
    <property type="component" value="Unassembled WGS sequence"/>
</dbReference>
<evidence type="ECO:0000313" key="1">
    <source>
        <dbReference type="EMBL" id="TMM29951.1"/>
    </source>
</evidence>
<dbReference type="OrthoDB" id="2041998at2"/>
<name>A0A5S3N3P5_9FLAO</name>
<gene>
    <name evidence="1" type="ORF">FDT66_08770</name>
</gene>
<dbReference type="EMBL" id="VANR01000004">
    <property type="protein sequence ID" value="TMM29951.1"/>
    <property type="molecule type" value="Genomic_DNA"/>
</dbReference>
<organism evidence="1 2">
    <name type="scientific">Polaribacter aestuariivivens</name>
    <dbReference type="NCBI Taxonomy" id="2304626"/>
    <lineage>
        <taxon>Bacteria</taxon>
        <taxon>Pseudomonadati</taxon>
        <taxon>Bacteroidota</taxon>
        <taxon>Flavobacteriia</taxon>
        <taxon>Flavobacteriales</taxon>
        <taxon>Flavobacteriaceae</taxon>
    </lineage>
</organism>
<comment type="caution">
    <text evidence="1">The sequence shown here is derived from an EMBL/GenBank/DDBJ whole genome shotgun (WGS) entry which is preliminary data.</text>
</comment>
<reference evidence="1 2" key="1">
    <citation type="submission" date="2019-05" db="EMBL/GenBank/DDBJ databases">
        <title>Polaribacter aestuariivivens sp. nov., isolated from a tidal flat.</title>
        <authorList>
            <person name="Yoon J.-H."/>
        </authorList>
    </citation>
    <scope>NUCLEOTIDE SEQUENCE [LARGE SCALE GENOMIC DNA]</scope>
    <source>
        <strain evidence="1 2">DBTF-3</strain>
    </source>
</reference>